<dbReference type="EMBL" id="CAKOGP040002058">
    <property type="protein sequence ID" value="CAJ1960380.1"/>
    <property type="molecule type" value="Genomic_DNA"/>
</dbReference>
<feature type="signal peptide" evidence="3">
    <location>
        <begin position="1"/>
        <end position="22"/>
    </location>
</feature>
<name>A0AAD2JL52_9STRA</name>
<keyword evidence="5" id="KW-1185">Reference proteome</keyword>
<comment type="caution">
    <text evidence="4">The sequence shown here is derived from an EMBL/GenBank/DDBJ whole genome shotgun (WGS) entry which is preliminary data.</text>
</comment>
<keyword evidence="3" id="KW-0732">Signal</keyword>
<feature type="transmembrane region" description="Helical" evidence="2">
    <location>
        <begin position="316"/>
        <end position="339"/>
    </location>
</feature>
<evidence type="ECO:0000256" key="1">
    <source>
        <dbReference type="SAM" id="MobiDB-lite"/>
    </source>
</evidence>
<accession>A0AAD2JL52</accession>
<reference evidence="4" key="1">
    <citation type="submission" date="2023-08" db="EMBL/GenBank/DDBJ databases">
        <authorList>
            <person name="Audoor S."/>
            <person name="Bilcke G."/>
        </authorList>
    </citation>
    <scope>NUCLEOTIDE SEQUENCE</scope>
</reference>
<feature type="region of interest" description="Disordered" evidence="1">
    <location>
        <begin position="349"/>
        <end position="384"/>
    </location>
</feature>
<gene>
    <name evidence="4" type="ORF">CYCCA115_LOCUS18702</name>
</gene>
<dbReference type="AlphaFoldDB" id="A0AAD2JL52"/>
<feature type="compositionally biased region" description="Polar residues" evidence="1">
    <location>
        <begin position="410"/>
        <end position="422"/>
    </location>
</feature>
<dbReference type="Proteomes" id="UP001295423">
    <property type="component" value="Unassembled WGS sequence"/>
</dbReference>
<evidence type="ECO:0000256" key="3">
    <source>
        <dbReference type="SAM" id="SignalP"/>
    </source>
</evidence>
<keyword evidence="2" id="KW-0812">Transmembrane</keyword>
<keyword evidence="2" id="KW-0472">Membrane</keyword>
<evidence type="ECO:0000313" key="5">
    <source>
        <dbReference type="Proteomes" id="UP001295423"/>
    </source>
</evidence>
<organism evidence="4 5">
    <name type="scientific">Cylindrotheca closterium</name>
    <dbReference type="NCBI Taxonomy" id="2856"/>
    <lineage>
        <taxon>Eukaryota</taxon>
        <taxon>Sar</taxon>
        <taxon>Stramenopiles</taxon>
        <taxon>Ochrophyta</taxon>
        <taxon>Bacillariophyta</taxon>
        <taxon>Bacillariophyceae</taxon>
        <taxon>Bacillariophycidae</taxon>
        <taxon>Bacillariales</taxon>
        <taxon>Bacillariaceae</taxon>
        <taxon>Cylindrotheca</taxon>
    </lineage>
</organism>
<protein>
    <submittedName>
        <fullName evidence="4">Uncharacterized protein</fullName>
    </submittedName>
</protein>
<keyword evidence="2" id="KW-1133">Transmembrane helix</keyword>
<feature type="region of interest" description="Disordered" evidence="1">
    <location>
        <begin position="402"/>
        <end position="422"/>
    </location>
</feature>
<feature type="chain" id="PRO_5042258089" evidence="3">
    <location>
        <begin position="23"/>
        <end position="422"/>
    </location>
</feature>
<proteinExistence type="predicted"/>
<feature type="compositionally biased region" description="Low complexity" evidence="1">
    <location>
        <begin position="353"/>
        <end position="369"/>
    </location>
</feature>
<evidence type="ECO:0000256" key="2">
    <source>
        <dbReference type="SAM" id="Phobius"/>
    </source>
</evidence>
<evidence type="ECO:0000313" key="4">
    <source>
        <dbReference type="EMBL" id="CAJ1960380.1"/>
    </source>
</evidence>
<sequence length="422" mass="47262">MATILKHVLCLLILAPAVLVRAESSILLENNASSSSSRVSTTIKFEYKLDASNIPQYGSVQTVVDVIDSVMIDRMQQKLSPLEAAQLGDAVLLDQVKSEIYSQCFAKGDECVMARSMLTISHNGTKSERSLQFAALRLVQEFLKEFDTSYVDVATTYMFPRIIQTAAKFDIHGVNVHLKPNAIEIFRETMLVVYGDALTAKQGSMDLLDIQYNFQEKKQGDDDAPFLEAHLMISGTCRSCTERSFQYIFDTVFEESRDEFQNQLRLNADSKGISEFAGVTEIAYSWPEEPEFLDSLDETFFVEDVADEVTEEEIPWWIIWIGIGLLLVSLGLGILLFGMDDMRAWETSRRNNENNNNTSNNNSTSDSSTKPIDDVSDTSDENSQFTLSSRYELEEIVMGDSNPYAKHNVGSPSNSDGSTYSI</sequence>